<dbReference type="EnsemblProtists" id="EOD35033">
    <property type="protein sequence ID" value="EOD35033"/>
    <property type="gene ID" value="EMIHUDRAFT_252680"/>
</dbReference>
<dbReference type="KEGG" id="ehx:EMIHUDRAFT_252680"/>
<dbReference type="AlphaFoldDB" id="A0A0D3KGZ8"/>
<organism evidence="2 3">
    <name type="scientific">Emiliania huxleyi (strain CCMP1516)</name>
    <dbReference type="NCBI Taxonomy" id="280463"/>
    <lineage>
        <taxon>Eukaryota</taxon>
        <taxon>Haptista</taxon>
        <taxon>Haptophyta</taxon>
        <taxon>Prymnesiophyceae</taxon>
        <taxon>Isochrysidales</taxon>
        <taxon>Noelaerhabdaceae</taxon>
        <taxon>Emiliania</taxon>
    </lineage>
</organism>
<reference evidence="3" key="1">
    <citation type="journal article" date="2013" name="Nature">
        <title>Pan genome of the phytoplankton Emiliania underpins its global distribution.</title>
        <authorList>
            <person name="Read B.A."/>
            <person name="Kegel J."/>
            <person name="Klute M.J."/>
            <person name="Kuo A."/>
            <person name="Lefebvre S.C."/>
            <person name="Maumus F."/>
            <person name="Mayer C."/>
            <person name="Miller J."/>
            <person name="Monier A."/>
            <person name="Salamov A."/>
            <person name="Young J."/>
            <person name="Aguilar M."/>
            <person name="Claverie J.M."/>
            <person name="Frickenhaus S."/>
            <person name="Gonzalez K."/>
            <person name="Herman E.K."/>
            <person name="Lin Y.C."/>
            <person name="Napier J."/>
            <person name="Ogata H."/>
            <person name="Sarno A.F."/>
            <person name="Shmutz J."/>
            <person name="Schroeder D."/>
            <person name="de Vargas C."/>
            <person name="Verret F."/>
            <person name="von Dassow P."/>
            <person name="Valentin K."/>
            <person name="Van de Peer Y."/>
            <person name="Wheeler G."/>
            <person name="Dacks J.B."/>
            <person name="Delwiche C.F."/>
            <person name="Dyhrman S.T."/>
            <person name="Glockner G."/>
            <person name="John U."/>
            <person name="Richards T."/>
            <person name="Worden A.Z."/>
            <person name="Zhang X."/>
            <person name="Grigoriev I.V."/>
            <person name="Allen A.E."/>
            <person name="Bidle K."/>
            <person name="Borodovsky M."/>
            <person name="Bowler C."/>
            <person name="Brownlee C."/>
            <person name="Cock J.M."/>
            <person name="Elias M."/>
            <person name="Gladyshev V.N."/>
            <person name="Groth M."/>
            <person name="Guda C."/>
            <person name="Hadaegh A."/>
            <person name="Iglesias-Rodriguez M.D."/>
            <person name="Jenkins J."/>
            <person name="Jones B.M."/>
            <person name="Lawson T."/>
            <person name="Leese F."/>
            <person name="Lindquist E."/>
            <person name="Lobanov A."/>
            <person name="Lomsadze A."/>
            <person name="Malik S.B."/>
            <person name="Marsh M.E."/>
            <person name="Mackinder L."/>
            <person name="Mock T."/>
            <person name="Mueller-Roeber B."/>
            <person name="Pagarete A."/>
            <person name="Parker M."/>
            <person name="Probert I."/>
            <person name="Quesneville H."/>
            <person name="Raines C."/>
            <person name="Rensing S.A."/>
            <person name="Riano-Pachon D.M."/>
            <person name="Richier S."/>
            <person name="Rokitta S."/>
            <person name="Shiraiwa Y."/>
            <person name="Soanes D.M."/>
            <person name="van der Giezen M."/>
            <person name="Wahlund T.M."/>
            <person name="Williams B."/>
            <person name="Wilson W."/>
            <person name="Wolfe G."/>
            <person name="Wurch L.L."/>
        </authorList>
    </citation>
    <scope>NUCLEOTIDE SEQUENCE</scope>
</reference>
<keyword evidence="3" id="KW-1185">Reference proteome</keyword>
<accession>A0A0D3KGZ8</accession>
<proteinExistence type="predicted"/>
<name>A0A0D3KGZ8_EMIH1</name>
<dbReference type="Proteomes" id="UP000013827">
    <property type="component" value="Unassembled WGS sequence"/>
</dbReference>
<evidence type="ECO:0008006" key="4">
    <source>
        <dbReference type="Google" id="ProtNLM"/>
    </source>
</evidence>
<feature type="signal peptide" evidence="1">
    <location>
        <begin position="1"/>
        <end position="18"/>
    </location>
</feature>
<dbReference type="PaxDb" id="2903-EOD35033"/>
<evidence type="ECO:0000313" key="3">
    <source>
        <dbReference type="Proteomes" id="UP000013827"/>
    </source>
</evidence>
<dbReference type="HOGENOM" id="CLU_1681237_0_0_1"/>
<evidence type="ECO:0000313" key="2">
    <source>
        <dbReference type="EnsemblProtists" id="EOD35033"/>
    </source>
</evidence>
<keyword evidence="1" id="KW-0732">Signal</keyword>
<dbReference type="GeneID" id="17280306"/>
<evidence type="ECO:0000256" key="1">
    <source>
        <dbReference type="SAM" id="SignalP"/>
    </source>
</evidence>
<feature type="chain" id="PRO_5044257196" description="Major facilitator superfamily (MFS) profile domain-containing protein" evidence="1">
    <location>
        <begin position="19"/>
        <end position="181"/>
    </location>
</feature>
<reference evidence="2" key="2">
    <citation type="submission" date="2024-10" db="UniProtKB">
        <authorList>
            <consortium name="EnsemblProtists"/>
        </authorList>
    </citation>
    <scope>IDENTIFICATION</scope>
</reference>
<sequence>MAALKAAGCLLLVGMYFAADSSSPLADSRQPLAAAPSLAAEPSSAAAGASPAGSPSDPPPLRLSLTVALFLLRGGLANSTTPLSSALLMDSAAGSLGGRRRQLGRDCAPGQRPAFGGVLADRYGYRAAFLLTAALQGLGTALLLLPVFPRAEYAAGNNTVKGCIGSERQKIPSRLTVVRGD</sequence>
<protein>
    <recommendedName>
        <fullName evidence="4">Major facilitator superfamily (MFS) profile domain-containing protein</fullName>
    </recommendedName>
</protein>
<dbReference type="RefSeq" id="XP_005787462.1">
    <property type="nucleotide sequence ID" value="XM_005787405.1"/>
</dbReference>